<evidence type="ECO:0000259" key="10">
    <source>
        <dbReference type="PROSITE" id="PS50975"/>
    </source>
</evidence>
<protein>
    <recommendedName>
        <fullName evidence="2">biotin carboxylase</fullName>
        <ecNumber evidence="2">6.3.4.14</ecNumber>
    </recommendedName>
</protein>
<name>A0A919MQE1_9ACTN</name>
<feature type="domain" description="Biotin carboxylation" evidence="11">
    <location>
        <begin position="1"/>
        <end position="443"/>
    </location>
</feature>
<dbReference type="PANTHER" id="PTHR18866">
    <property type="entry name" value="CARBOXYLASE:PYRUVATE/ACETYL-COA/PROPIONYL-COA CARBOXYLASE"/>
    <property type="match status" value="1"/>
</dbReference>
<dbReference type="GO" id="GO:0005524">
    <property type="term" value="F:ATP binding"/>
    <property type="evidence" value="ECO:0007669"/>
    <property type="project" value="UniProtKB-UniRule"/>
</dbReference>
<dbReference type="Pfam" id="PF02786">
    <property type="entry name" value="CPSase_L_D2"/>
    <property type="match status" value="1"/>
</dbReference>
<dbReference type="Pfam" id="PF00364">
    <property type="entry name" value="Biotin_lipoyl"/>
    <property type="match status" value="1"/>
</dbReference>
<dbReference type="Pfam" id="PF02785">
    <property type="entry name" value="Biotin_carb_C"/>
    <property type="match status" value="1"/>
</dbReference>
<dbReference type="PROSITE" id="PS00188">
    <property type="entry name" value="BIOTIN"/>
    <property type="match status" value="1"/>
</dbReference>
<dbReference type="Gene3D" id="2.40.50.100">
    <property type="match status" value="1"/>
</dbReference>
<accession>A0A919MQE1</accession>
<dbReference type="InterPro" id="IPR011054">
    <property type="entry name" value="Rudment_hybrid_motif"/>
</dbReference>
<dbReference type="GO" id="GO:0004075">
    <property type="term" value="F:biotin carboxylase activity"/>
    <property type="evidence" value="ECO:0007669"/>
    <property type="project" value="UniProtKB-EC"/>
</dbReference>
<evidence type="ECO:0000256" key="5">
    <source>
        <dbReference type="ARBA" id="ARBA00022840"/>
    </source>
</evidence>
<dbReference type="PROSITE" id="PS50968">
    <property type="entry name" value="BIOTINYL_LIPOYL"/>
    <property type="match status" value="1"/>
</dbReference>
<dbReference type="InterPro" id="IPR011053">
    <property type="entry name" value="Single_hybrid_motif"/>
</dbReference>
<dbReference type="SUPFAM" id="SSF52440">
    <property type="entry name" value="PreATP-grasp domain"/>
    <property type="match status" value="1"/>
</dbReference>
<dbReference type="AlphaFoldDB" id="A0A919MQE1"/>
<keyword evidence="5 7" id="KW-0067">ATP-binding</keyword>
<dbReference type="InterPro" id="IPR011761">
    <property type="entry name" value="ATP-grasp"/>
</dbReference>
<dbReference type="PROSITE" id="PS50975">
    <property type="entry name" value="ATP_GRASP"/>
    <property type="match status" value="1"/>
</dbReference>
<dbReference type="InterPro" id="IPR016185">
    <property type="entry name" value="PreATP-grasp_dom_sf"/>
</dbReference>
<dbReference type="FunFam" id="3.40.50.20:FF:000010">
    <property type="entry name" value="Propionyl-CoA carboxylase subunit alpha"/>
    <property type="match status" value="1"/>
</dbReference>
<keyword evidence="13" id="KW-1185">Reference proteome</keyword>
<dbReference type="InterPro" id="IPR011764">
    <property type="entry name" value="Biotin_carboxylation_dom"/>
</dbReference>
<dbReference type="PROSITE" id="PS00867">
    <property type="entry name" value="CPSASE_2"/>
    <property type="match status" value="1"/>
</dbReference>
<dbReference type="InterPro" id="IPR005479">
    <property type="entry name" value="CPAse_ATP-bd"/>
</dbReference>
<dbReference type="SUPFAM" id="SSF51246">
    <property type="entry name" value="Rudiment single hybrid motif"/>
    <property type="match status" value="1"/>
</dbReference>
<dbReference type="Pfam" id="PF00289">
    <property type="entry name" value="Biotin_carb_N"/>
    <property type="match status" value="1"/>
</dbReference>
<feature type="region of interest" description="Disordered" evidence="8">
    <location>
        <begin position="492"/>
        <end position="516"/>
    </location>
</feature>
<dbReference type="RefSeq" id="WP_203822575.1">
    <property type="nucleotide sequence ID" value="NZ_BAAABP010000012.1"/>
</dbReference>
<dbReference type="CDD" id="cd06850">
    <property type="entry name" value="biotinyl_domain"/>
    <property type="match status" value="1"/>
</dbReference>
<organism evidence="12 13">
    <name type="scientific">Paractinoplanes ferrugineus</name>
    <dbReference type="NCBI Taxonomy" id="113564"/>
    <lineage>
        <taxon>Bacteria</taxon>
        <taxon>Bacillati</taxon>
        <taxon>Actinomycetota</taxon>
        <taxon>Actinomycetes</taxon>
        <taxon>Micromonosporales</taxon>
        <taxon>Micromonosporaceae</taxon>
        <taxon>Paractinoplanes</taxon>
    </lineage>
</organism>
<dbReference type="GO" id="GO:0046872">
    <property type="term" value="F:metal ion binding"/>
    <property type="evidence" value="ECO:0007669"/>
    <property type="project" value="InterPro"/>
</dbReference>
<keyword evidence="4 7" id="KW-0547">Nucleotide-binding</keyword>
<dbReference type="EMBL" id="BOMM01000080">
    <property type="protein sequence ID" value="GIE16232.1"/>
    <property type="molecule type" value="Genomic_DNA"/>
</dbReference>
<dbReference type="EC" id="6.3.4.14" evidence="2"/>
<dbReference type="InterPro" id="IPR005482">
    <property type="entry name" value="Biotin_COase_C"/>
</dbReference>
<evidence type="ECO:0000256" key="3">
    <source>
        <dbReference type="ARBA" id="ARBA00022598"/>
    </source>
</evidence>
<keyword evidence="6" id="KW-0092">Biotin</keyword>
<evidence type="ECO:0000259" key="11">
    <source>
        <dbReference type="PROSITE" id="PS50979"/>
    </source>
</evidence>
<dbReference type="InterPro" id="IPR001882">
    <property type="entry name" value="Biotin_BS"/>
</dbReference>
<sequence>MDKVLVANRGEIAVRIVRACRDLGVASVAVYAEPDRDALHARMADEAFLLDGPTLADTYLNIAKLLQIARRSGADAVHPGYGFLSENAEFAEAVLNHGLLWIGPPAGAIRQLGDKLAARRIAQRVGAPLVAGTPIPLADVAEAMAFAAEHGLPMALKAAHGGGGRGMRVAWTTAEIPEQFNAAVRESQAAFGRSECYAERYLVSPRHIETQCLADAYGEVQIVSTRDCSVQRRYQKLIEEAPAPFLTRAQHDEIVSASAAIIRAGGYVGAGTCEFLLAADGTISFLEVNTRLQVEHPVSEEVTGLDLVVEQLRIGAWEHITGGELTPTGHAVEFRINAEDPGRNFAPMPGPITAWTPPSGPGVRLDSGVVAGDQISGMYDSMMAKLIVKGADRAHALRRSRRALSEFTVEGLPTVLPFHRLAVEHPDFAPADPATPFSVHTRWIEENLTGALPPQDVPAGGAAGSVGTRERITVEVDGRRVEVVLPPGSPAPVVTGAAPRPPSVGRSLGRGRGAVSPAGATAGDGVLSAPMQGTVVQVPVGDGDLVKPGDPVVVLEAMKMEQPVVASLAGVISGLRARVGDTVTAGAVICEIHAVPAG</sequence>
<dbReference type="Proteomes" id="UP000598174">
    <property type="component" value="Unassembled WGS sequence"/>
</dbReference>
<reference evidence="12" key="1">
    <citation type="submission" date="2021-01" db="EMBL/GenBank/DDBJ databases">
        <title>Whole genome shotgun sequence of Actinoplanes ferrugineus NBRC 15555.</title>
        <authorList>
            <person name="Komaki H."/>
            <person name="Tamura T."/>
        </authorList>
    </citation>
    <scope>NUCLEOTIDE SEQUENCE</scope>
    <source>
        <strain evidence="12">NBRC 15555</strain>
    </source>
</reference>
<comment type="caution">
    <text evidence="12">The sequence shown here is derived from an EMBL/GenBank/DDBJ whole genome shotgun (WGS) entry which is preliminary data.</text>
</comment>
<evidence type="ECO:0000256" key="2">
    <source>
        <dbReference type="ARBA" id="ARBA00013263"/>
    </source>
</evidence>
<evidence type="ECO:0000256" key="7">
    <source>
        <dbReference type="PROSITE-ProRule" id="PRU00409"/>
    </source>
</evidence>
<proteinExistence type="predicted"/>
<evidence type="ECO:0000256" key="4">
    <source>
        <dbReference type="ARBA" id="ARBA00022741"/>
    </source>
</evidence>
<evidence type="ECO:0000256" key="1">
    <source>
        <dbReference type="ARBA" id="ARBA00001953"/>
    </source>
</evidence>
<feature type="domain" description="Lipoyl-binding" evidence="9">
    <location>
        <begin position="515"/>
        <end position="593"/>
    </location>
</feature>
<dbReference type="SUPFAM" id="SSF51230">
    <property type="entry name" value="Single hybrid motif"/>
    <property type="match status" value="1"/>
</dbReference>
<dbReference type="InterPro" id="IPR005481">
    <property type="entry name" value="BC-like_N"/>
</dbReference>
<evidence type="ECO:0000256" key="8">
    <source>
        <dbReference type="SAM" id="MobiDB-lite"/>
    </source>
</evidence>
<dbReference type="SUPFAM" id="SSF56059">
    <property type="entry name" value="Glutathione synthetase ATP-binding domain-like"/>
    <property type="match status" value="1"/>
</dbReference>
<gene>
    <name evidence="12" type="ORF">Afe05nite_80720</name>
</gene>
<comment type="cofactor">
    <cofactor evidence="1">
        <name>biotin</name>
        <dbReference type="ChEBI" id="CHEBI:57586"/>
    </cofactor>
</comment>
<dbReference type="PANTHER" id="PTHR18866:SF33">
    <property type="entry name" value="METHYLCROTONOYL-COA CARBOXYLASE SUBUNIT ALPHA, MITOCHONDRIAL-RELATED"/>
    <property type="match status" value="1"/>
</dbReference>
<dbReference type="InterPro" id="IPR050856">
    <property type="entry name" value="Biotin_carboxylase_complex"/>
</dbReference>
<evidence type="ECO:0000259" key="9">
    <source>
        <dbReference type="PROSITE" id="PS50968"/>
    </source>
</evidence>
<evidence type="ECO:0000313" key="13">
    <source>
        <dbReference type="Proteomes" id="UP000598174"/>
    </source>
</evidence>
<evidence type="ECO:0000256" key="6">
    <source>
        <dbReference type="ARBA" id="ARBA00023267"/>
    </source>
</evidence>
<feature type="domain" description="ATP-grasp" evidence="10">
    <location>
        <begin position="119"/>
        <end position="316"/>
    </location>
</feature>
<dbReference type="SMART" id="SM00878">
    <property type="entry name" value="Biotin_carb_C"/>
    <property type="match status" value="1"/>
</dbReference>
<dbReference type="PROSITE" id="PS50979">
    <property type="entry name" value="BC"/>
    <property type="match status" value="1"/>
</dbReference>
<dbReference type="InterPro" id="IPR000089">
    <property type="entry name" value="Biotin_lipoyl"/>
</dbReference>
<dbReference type="Gene3D" id="3.30.470.20">
    <property type="entry name" value="ATP-grasp fold, B domain"/>
    <property type="match status" value="1"/>
</dbReference>
<evidence type="ECO:0000313" key="12">
    <source>
        <dbReference type="EMBL" id="GIE16232.1"/>
    </source>
</evidence>
<keyword evidence="3" id="KW-0436">Ligase</keyword>